<evidence type="ECO:0000313" key="2">
    <source>
        <dbReference type="Proteomes" id="UP000499080"/>
    </source>
</evidence>
<organism evidence="1 2">
    <name type="scientific">Araneus ventricosus</name>
    <name type="common">Orbweaver spider</name>
    <name type="synonym">Epeira ventricosa</name>
    <dbReference type="NCBI Taxonomy" id="182803"/>
    <lineage>
        <taxon>Eukaryota</taxon>
        <taxon>Metazoa</taxon>
        <taxon>Ecdysozoa</taxon>
        <taxon>Arthropoda</taxon>
        <taxon>Chelicerata</taxon>
        <taxon>Arachnida</taxon>
        <taxon>Araneae</taxon>
        <taxon>Araneomorphae</taxon>
        <taxon>Entelegynae</taxon>
        <taxon>Araneoidea</taxon>
        <taxon>Araneidae</taxon>
        <taxon>Araneus</taxon>
    </lineage>
</organism>
<protein>
    <submittedName>
        <fullName evidence="1">Uncharacterized protein</fullName>
    </submittedName>
</protein>
<reference evidence="1 2" key="1">
    <citation type="journal article" date="2019" name="Sci. Rep.">
        <title>Orb-weaving spider Araneus ventricosus genome elucidates the spidroin gene catalogue.</title>
        <authorList>
            <person name="Kono N."/>
            <person name="Nakamura H."/>
            <person name="Ohtoshi R."/>
            <person name="Moran D.A.P."/>
            <person name="Shinohara A."/>
            <person name="Yoshida Y."/>
            <person name="Fujiwara M."/>
            <person name="Mori M."/>
            <person name="Tomita M."/>
            <person name="Arakawa K."/>
        </authorList>
    </citation>
    <scope>NUCLEOTIDE SEQUENCE [LARGE SCALE GENOMIC DNA]</scope>
</reference>
<dbReference type="AlphaFoldDB" id="A0A4Y2VAI5"/>
<comment type="caution">
    <text evidence="1">The sequence shown here is derived from an EMBL/GenBank/DDBJ whole genome shotgun (WGS) entry which is preliminary data.</text>
</comment>
<dbReference type="EMBL" id="BGPR01044039">
    <property type="protein sequence ID" value="GBO20720.1"/>
    <property type="molecule type" value="Genomic_DNA"/>
</dbReference>
<sequence length="83" mass="9800">MTPSFNMPGRLRWMTSRWPYDHLLFPKLEEHLSETRFSSDSDVKTYAENWLNGQGCAFHQARLNKLVLHSDKCRNRFGADVEK</sequence>
<dbReference type="OrthoDB" id="616263at2759"/>
<gene>
    <name evidence="1" type="ORF">AVEN_33453_1</name>
</gene>
<dbReference type="Proteomes" id="UP000499080">
    <property type="component" value="Unassembled WGS sequence"/>
</dbReference>
<accession>A0A4Y2VAI5</accession>
<name>A0A4Y2VAI5_ARAVE</name>
<proteinExistence type="predicted"/>
<evidence type="ECO:0000313" key="1">
    <source>
        <dbReference type="EMBL" id="GBO20720.1"/>
    </source>
</evidence>
<keyword evidence="2" id="KW-1185">Reference proteome</keyword>